<comment type="caution">
    <text evidence="5">The sequence shown here is derived from an EMBL/GenBank/DDBJ whole genome shotgun (WGS) entry which is preliminary data.</text>
</comment>
<sequence>MLYTPTPDTLYHPPPHHVDPLGYSRLAIITGCSSGIGLATTQLFLAHQFQVVGLDISPFDYNLLRVEDHGRFHFHLGDLTQPGQIEQGIQIANHFGGRIDVLINVAGVLDNFASADGVTDADWDRVLATNLTVPVKMMRAVIPHLKQRPEGGVIINVASTAGKSGAVAGVAYTASKHGLIGATKNVAWRFRNEGIRANAVLPGAVDSSVGNRIAEQKKGEGGVDLEGYKAVEPVHALQAKAMETAAPITALEVAKTILFLASDQARTINGVELPVDRAWGVV</sequence>
<dbReference type="AlphaFoldDB" id="A0AAN6XL88"/>
<dbReference type="InterPro" id="IPR036291">
    <property type="entry name" value="NAD(P)-bd_dom_sf"/>
</dbReference>
<dbReference type="PRINTS" id="PR00080">
    <property type="entry name" value="SDRFAMILY"/>
</dbReference>
<accession>A0AAN6XL88</accession>
<reference evidence="5" key="1">
    <citation type="journal article" date="2023" name="Mol. Phylogenet. Evol.">
        <title>Genome-scale phylogeny and comparative genomics of the fungal order Sordariales.</title>
        <authorList>
            <person name="Hensen N."/>
            <person name="Bonometti L."/>
            <person name="Westerberg I."/>
            <person name="Brannstrom I.O."/>
            <person name="Guillou S."/>
            <person name="Cros-Aarteil S."/>
            <person name="Calhoun S."/>
            <person name="Haridas S."/>
            <person name="Kuo A."/>
            <person name="Mondo S."/>
            <person name="Pangilinan J."/>
            <person name="Riley R."/>
            <person name="LaButti K."/>
            <person name="Andreopoulos B."/>
            <person name="Lipzen A."/>
            <person name="Chen C."/>
            <person name="Yan M."/>
            <person name="Daum C."/>
            <person name="Ng V."/>
            <person name="Clum A."/>
            <person name="Steindorff A."/>
            <person name="Ohm R.A."/>
            <person name="Martin F."/>
            <person name="Silar P."/>
            <person name="Natvig D.O."/>
            <person name="Lalanne C."/>
            <person name="Gautier V."/>
            <person name="Ament-Velasquez S.L."/>
            <person name="Kruys A."/>
            <person name="Hutchinson M.I."/>
            <person name="Powell A.J."/>
            <person name="Barry K."/>
            <person name="Miller A.N."/>
            <person name="Grigoriev I.V."/>
            <person name="Debuchy R."/>
            <person name="Gladieux P."/>
            <person name="Hiltunen Thoren M."/>
            <person name="Johannesson H."/>
        </authorList>
    </citation>
    <scope>NUCLEOTIDE SEQUENCE</scope>
    <source>
        <strain evidence="5">CBS 315.58</strain>
    </source>
</reference>
<dbReference type="PANTHER" id="PTHR43477">
    <property type="entry name" value="DIHYDROANTICAPSIN 7-DEHYDROGENASE"/>
    <property type="match status" value="1"/>
</dbReference>
<evidence type="ECO:0000256" key="3">
    <source>
        <dbReference type="ARBA" id="ARBA00023002"/>
    </source>
</evidence>
<protein>
    <submittedName>
        <fullName evidence="5">Reductase</fullName>
    </submittedName>
</protein>
<dbReference type="CDD" id="cd05233">
    <property type="entry name" value="SDR_c"/>
    <property type="match status" value="1"/>
</dbReference>
<keyword evidence="6" id="KW-1185">Reference proteome</keyword>
<keyword evidence="2" id="KW-0521">NADP</keyword>
<reference evidence="5" key="2">
    <citation type="submission" date="2023-05" db="EMBL/GenBank/DDBJ databases">
        <authorList>
            <consortium name="Lawrence Berkeley National Laboratory"/>
            <person name="Steindorff A."/>
            <person name="Hensen N."/>
            <person name="Bonometti L."/>
            <person name="Westerberg I."/>
            <person name="Brannstrom I.O."/>
            <person name="Guillou S."/>
            <person name="Cros-Aarteil S."/>
            <person name="Calhoun S."/>
            <person name="Haridas S."/>
            <person name="Kuo A."/>
            <person name="Mondo S."/>
            <person name="Pangilinan J."/>
            <person name="Riley R."/>
            <person name="Labutti K."/>
            <person name="Andreopoulos B."/>
            <person name="Lipzen A."/>
            <person name="Chen C."/>
            <person name="Yanf M."/>
            <person name="Daum C."/>
            <person name="Ng V."/>
            <person name="Clum A."/>
            <person name="Ohm R."/>
            <person name="Martin F."/>
            <person name="Silar P."/>
            <person name="Natvig D."/>
            <person name="Lalanne C."/>
            <person name="Gautier V."/>
            <person name="Ament-Velasquez S.L."/>
            <person name="Kruys A."/>
            <person name="Hutchinson M.I."/>
            <person name="Powell A.J."/>
            <person name="Barry K."/>
            <person name="Miller A.N."/>
            <person name="Grigoriev I.V."/>
            <person name="Debuchy R."/>
            <person name="Gladieux P."/>
            <person name="Thoren M.H."/>
            <person name="Johannesson H."/>
        </authorList>
    </citation>
    <scope>NUCLEOTIDE SEQUENCE</scope>
    <source>
        <strain evidence="5">CBS 315.58</strain>
    </source>
</reference>
<evidence type="ECO:0000313" key="6">
    <source>
        <dbReference type="Proteomes" id="UP001303160"/>
    </source>
</evidence>
<dbReference type="Proteomes" id="UP001303160">
    <property type="component" value="Unassembled WGS sequence"/>
</dbReference>
<dbReference type="SUPFAM" id="SSF51735">
    <property type="entry name" value="NAD(P)-binding Rossmann-fold domains"/>
    <property type="match status" value="1"/>
</dbReference>
<proteinExistence type="inferred from homology"/>
<dbReference type="GO" id="GO:0016491">
    <property type="term" value="F:oxidoreductase activity"/>
    <property type="evidence" value="ECO:0007669"/>
    <property type="project" value="UniProtKB-KW"/>
</dbReference>
<comment type="similarity">
    <text evidence="1 4">Belongs to the short-chain dehydrogenases/reductases (SDR) family.</text>
</comment>
<dbReference type="PANTHER" id="PTHR43477:SF1">
    <property type="entry name" value="DIHYDROANTICAPSIN 7-DEHYDROGENASE"/>
    <property type="match status" value="1"/>
</dbReference>
<dbReference type="PRINTS" id="PR00081">
    <property type="entry name" value="GDHRDH"/>
</dbReference>
<keyword evidence="3" id="KW-0560">Oxidoreductase</keyword>
<dbReference type="InterPro" id="IPR051122">
    <property type="entry name" value="SDR_DHRS6-like"/>
</dbReference>
<organism evidence="5 6">
    <name type="scientific">Triangularia verruculosa</name>
    <dbReference type="NCBI Taxonomy" id="2587418"/>
    <lineage>
        <taxon>Eukaryota</taxon>
        <taxon>Fungi</taxon>
        <taxon>Dikarya</taxon>
        <taxon>Ascomycota</taxon>
        <taxon>Pezizomycotina</taxon>
        <taxon>Sordariomycetes</taxon>
        <taxon>Sordariomycetidae</taxon>
        <taxon>Sordariales</taxon>
        <taxon>Podosporaceae</taxon>
        <taxon>Triangularia</taxon>
    </lineage>
</organism>
<dbReference type="EMBL" id="MU863918">
    <property type="protein sequence ID" value="KAK4200552.1"/>
    <property type="molecule type" value="Genomic_DNA"/>
</dbReference>
<evidence type="ECO:0000256" key="1">
    <source>
        <dbReference type="ARBA" id="ARBA00006484"/>
    </source>
</evidence>
<dbReference type="FunFam" id="3.40.50.720:FF:000084">
    <property type="entry name" value="Short-chain dehydrogenase reductase"/>
    <property type="match status" value="1"/>
</dbReference>
<dbReference type="Gene3D" id="3.40.50.720">
    <property type="entry name" value="NAD(P)-binding Rossmann-like Domain"/>
    <property type="match status" value="1"/>
</dbReference>
<gene>
    <name evidence="5" type="ORF">QBC40DRAFT_279868</name>
</gene>
<evidence type="ECO:0000256" key="2">
    <source>
        <dbReference type="ARBA" id="ARBA00022857"/>
    </source>
</evidence>
<evidence type="ECO:0000313" key="5">
    <source>
        <dbReference type="EMBL" id="KAK4200552.1"/>
    </source>
</evidence>
<dbReference type="Pfam" id="PF00106">
    <property type="entry name" value="adh_short"/>
    <property type="match status" value="1"/>
</dbReference>
<dbReference type="InterPro" id="IPR002347">
    <property type="entry name" value="SDR_fam"/>
</dbReference>
<name>A0AAN6XL88_9PEZI</name>
<evidence type="ECO:0000256" key="4">
    <source>
        <dbReference type="RuleBase" id="RU000363"/>
    </source>
</evidence>